<keyword evidence="1" id="KW-0472">Membrane</keyword>
<dbReference type="RefSeq" id="WP_194503106.1">
    <property type="nucleotide sequence ID" value="NZ_JADIVZ010000003.1"/>
</dbReference>
<dbReference type="PANTHER" id="PTHR43685">
    <property type="entry name" value="GLYCOSYLTRANSFERASE"/>
    <property type="match status" value="1"/>
</dbReference>
<keyword evidence="1" id="KW-1133">Transmembrane helix</keyword>
<feature type="transmembrane region" description="Helical" evidence="1">
    <location>
        <begin position="512"/>
        <end position="533"/>
    </location>
</feature>
<accession>A0A930Y620</accession>
<feature type="transmembrane region" description="Helical" evidence="1">
    <location>
        <begin position="731"/>
        <end position="754"/>
    </location>
</feature>
<proteinExistence type="predicted"/>
<dbReference type="EMBL" id="JADIVZ010000003">
    <property type="protein sequence ID" value="MBF4161855.1"/>
    <property type="molecule type" value="Genomic_DNA"/>
</dbReference>
<dbReference type="Pfam" id="PF13641">
    <property type="entry name" value="Glyco_tranf_2_3"/>
    <property type="match status" value="1"/>
</dbReference>
<feature type="transmembrane region" description="Helical" evidence="1">
    <location>
        <begin position="479"/>
        <end position="500"/>
    </location>
</feature>
<protein>
    <submittedName>
        <fullName evidence="2">Glycosyltransferase family 2 protein</fullName>
    </submittedName>
</protein>
<feature type="transmembrane region" description="Helical" evidence="1">
    <location>
        <begin position="766"/>
        <end position="790"/>
    </location>
</feature>
<dbReference type="PANTHER" id="PTHR43685:SF3">
    <property type="entry name" value="SLR2126 PROTEIN"/>
    <property type="match status" value="1"/>
</dbReference>
<evidence type="ECO:0000313" key="3">
    <source>
        <dbReference type="Proteomes" id="UP000656804"/>
    </source>
</evidence>
<feature type="transmembrane region" description="Helical" evidence="1">
    <location>
        <begin position="697"/>
        <end position="719"/>
    </location>
</feature>
<dbReference type="AlphaFoldDB" id="A0A930Y620"/>
<name>A0A930Y620_9ACTN</name>
<feature type="transmembrane region" description="Helical" evidence="1">
    <location>
        <begin position="539"/>
        <end position="557"/>
    </location>
</feature>
<dbReference type="InterPro" id="IPR050834">
    <property type="entry name" value="Glycosyltransf_2"/>
</dbReference>
<organism evidence="2 3">
    <name type="scientific">Nocardioides acrostichi</name>
    <dbReference type="NCBI Taxonomy" id="2784339"/>
    <lineage>
        <taxon>Bacteria</taxon>
        <taxon>Bacillati</taxon>
        <taxon>Actinomycetota</taxon>
        <taxon>Actinomycetes</taxon>
        <taxon>Propionibacteriales</taxon>
        <taxon>Nocardioidaceae</taxon>
        <taxon>Nocardioides</taxon>
    </lineage>
</organism>
<keyword evidence="3" id="KW-1185">Reference proteome</keyword>
<feature type="transmembrane region" description="Helical" evidence="1">
    <location>
        <begin position="616"/>
        <end position="635"/>
    </location>
</feature>
<keyword evidence="1" id="KW-0812">Transmembrane</keyword>
<comment type="caution">
    <text evidence="2">The sequence shown here is derived from an EMBL/GenBank/DDBJ whole genome shotgun (WGS) entry which is preliminary data.</text>
</comment>
<sequence length="974" mass="101549">MSGGDVRTGRVAAVVVSHDGARWLPQVIEAVAAQTRPVDHVVCVDTGSGDQSVELLEAAFGTVHSAGEGTSYPQAIDLALVEIAERASDVEWVWLLHDDSAPAPDALARLLEHAEADPEVGVLGPKLREWPSLRRLLEVGITISGTGRRETGLERGEYDQGQHDDVRRVLAVNTAGMLVRHDVLVGLGGFDEQLPVFGNDLDFGWRAAAAGHRTVVVPAAVVFHAEAAHRGVRRTDLTGRHTHFQERRAALWTLFANSRARALPFQAVRLTLATVLRAVGFLLVRAPGQALDEVLALVTIRAGSVLRARRERQGRATAPYGEVRALLAPPWLPYRHGLDAVSDLAAAVTNQASDVAERRRAAALERDAAANPGRTARHVEVDDDVLEADSSWLARFFTNPVALVAALAVAAMLVGARSTFGLVAGGLSGGALSPTPDGVGSWWHLHLDSWHALGSGTGVPAPPYIAPLALLASLGGPGVALLLVMLVAAPLGMLGAWRFLRVVGRLVDPAGLPSWLLLWGAVCWGLVPAVSGAWGEGRLGAVIAAALLPWLGHAMLGFLDPEAERRWRAAWRTGVLLALVVAGAPPAWPVLLVLMALAVAGAAALAPSVARSRAAWGPPLLGGLLPAVLLAPWALGSLTSTAAEGLLLDTGRPPGAAPSVLDVLAGRLGDVGAPTWVGLVPLVLAVLALVPTRTRGPVLVCWSVALVTALALVLFSRLGLDVAAGSLEPGLALPVALLQGAWLTAAVLGGLGALDHLSGARGRSRQVWLGAGAVVAAVAVLVPLIGAGWFTLGHTELSGTDDSAVPAYMQDSSRRGPEHGVLVITGTTSTGLGFTVRRDDGVTVGEDEVLTLSARDDRLTEAVRQLVSDPESKAPRELAAQGIEYVVLPAPADGDVAAVLDATGGLDQASAEDRTTRAWRVSAPLGDQGLTGTGSWWHRLLLVVQLLGVLVALVQCAPSRPGARERAAEGVARR</sequence>
<feature type="transmembrane region" description="Helical" evidence="1">
    <location>
        <begin position="401"/>
        <end position="424"/>
    </location>
</feature>
<feature type="transmembrane region" description="Helical" evidence="1">
    <location>
        <begin position="591"/>
        <end position="609"/>
    </location>
</feature>
<feature type="transmembrane region" description="Helical" evidence="1">
    <location>
        <begin position="671"/>
        <end position="690"/>
    </location>
</feature>
<evidence type="ECO:0000313" key="2">
    <source>
        <dbReference type="EMBL" id="MBF4161855.1"/>
    </source>
</evidence>
<evidence type="ECO:0000256" key="1">
    <source>
        <dbReference type="SAM" id="Phobius"/>
    </source>
</evidence>
<dbReference type="Gene3D" id="3.90.550.10">
    <property type="entry name" value="Spore Coat Polysaccharide Biosynthesis Protein SpsA, Chain A"/>
    <property type="match status" value="1"/>
</dbReference>
<dbReference type="InterPro" id="IPR029044">
    <property type="entry name" value="Nucleotide-diphossugar_trans"/>
</dbReference>
<dbReference type="SUPFAM" id="SSF53448">
    <property type="entry name" value="Nucleotide-diphospho-sugar transferases"/>
    <property type="match status" value="1"/>
</dbReference>
<reference evidence="2" key="1">
    <citation type="submission" date="2020-11" db="EMBL/GenBank/DDBJ databases">
        <title>Nocardioides sp. CBS4Y-1, whole genome shotgun sequence.</title>
        <authorList>
            <person name="Tuo L."/>
        </authorList>
    </citation>
    <scope>NUCLEOTIDE SEQUENCE</scope>
    <source>
        <strain evidence="2">CBS4Y-1</strain>
    </source>
</reference>
<gene>
    <name evidence="2" type="ORF">ISG29_09130</name>
</gene>
<dbReference type="Proteomes" id="UP000656804">
    <property type="component" value="Unassembled WGS sequence"/>
</dbReference>